<protein>
    <recommendedName>
        <fullName evidence="2">BZIP domain-containing protein</fullName>
    </recommendedName>
</protein>
<dbReference type="Gene3D" id="1.20.5.170">
    <property type="match status" value="1"/>
</dbReference>
<dbReference type="PROSITE" id="PS00036">
    <property type="entry name" value="BZIP_BASIC"/>
    <property type="match status" value="1"/>
</dbReference>
<feature type="region of interest" description="Disordered" evidence="1">
    <location>
        <begin position="1"/>
        <end position="155"/>
    </location>
</feature>
<dbReference type="GO" id="GO:0003700">
    <property type="term" value="F:DNA-binding transcription factor activity"/>
    <property type="evidence" value="ECO:0007669"/>
    <property type="project" value="InterPro"/>
</dbReference>
<feature type="compositionally biased region" description="Polar residues" evidence="1">
    <location>
        <begin position="85"/>
        <end position="95"/>
    </location>
</feature>
<evidence type="ECO:0000256" key="1">
    <source>
        <dbReference type="SAM" id="MobiDB-lite"/>
    </source>
</evidence>
<dbReference type="AlphaFoldDB" id="A0AAD5K8F0"/>
<comment type="caution">
    <text evidence="3">The sequence shown here is derived from an EMBL/GenBank/DDBJ whole genome shotgun (WGS) entry which is preliminary data.</text>
</comment>
<feature type="compositionally biased region" description="Low complexity" evidence="1">
    <location>
        <begin position="115"/>
        <end position="130"/>
    </location>
</feature>
<evidence type="ECO:0000313" key="4">
    <source>
        <dbReference type="Proteomes" id="UP001209540"/>
    </source>
</evidence>
<keyword evidence="4" id="KW-1185">Reference proteome</keyword>
<organism evidence="3 4">
    <name type="scientific">Phascolomyces articulosus</name>
    <dbReference type="NCBI Taxonomy" id="60185"/>
    <lineage>
        <taxon>Eukaryota</taxon>
        <taxon>Fungi</taxon>
        <taxon>Fungi incertae sedis</taxon>
        <taxon>Mucoromycota</taxon>
        <taxon>Mucoromycotina</taxon>
        <taxon>Mucoromycetes</taxon>
        <taxon>Mucorales</taxon>
        <taxon>Lichtheimiaceae</taxon>
        <taxon>Phascolomyces</taxon>
    </lineage>
</organism>
<dbReference type="InterPro" id="IPR004827">
    <property type="entry name" value="bZIP"/>
</dbReference>
<dbReference type="CDD" id="cd14705">
    <property type="entry name" value="bZIP_Zip1"/>
    <property type="match status" value="1"/>
</dbReference>
<dbReference type="EMBL" id="JAIXMP010000004">
    <property type="protein sequence ID" value="KAI9274430.1"/>
    <property type="molecule type" value="Genomic_DNA"/>
</dbReference>
<reference evidence="3" key="1">
    <citation type="journal article" date="2022" name="IScience">
        <title>Evolution of zygomycete secretomes and the origins of terrestrial fungal ecologies.</title>
        <authorList>
            <person name="Chang Y."/>
            <person name="Wang Y."/>
            <person name="Mondo S."/>
            <person name="Ahrendt S."/>
            <person name="Andreopoulos W."/>
            <person name="Barry K."/>
            <person name="Beard J."/>
            <person name="Benny G.L."/>
            <person name="Blankenship S."/>
            <person name="Bonito G."/>
            <person name="Cuomo C."/>
            <person name="Desiro A."/>
            <person name="Gervers K.A."/>
            <person name="Hundley H."/>
            <person name="Kuo A."/>
            <person name="LaButti K."/>
            <person name="Lang B.F."/>
            <person name="Lipzen A."/>
            <person name="O'Donnell K."/>
            <person name="Pangilinan J."/>
            <person name="Reynolds N."/>
            <person name="Sandor L."/>
            <person name="Smith M.E."/>
            <person name="Tsang A."/>
            <person name="Grigoriev I.V."/>
            <person name="Stajich J.E."/>
            <person name="Spatafora J.W."/>
        </authorList>
    </citation>
    <scope>NUCLEOTIDE SEQUENCE</scope>
    <source>
        <strain evidence="3">RSA 2281</strain>
    </source>
</reference>
<accession>A0AAD5K8F0</accession>
<evidence type="ECO:0000313" key="3">
    <source>
        <dbReference type="EMBL" id="KAI9274430.1"/>
    </source>
</evidence>
<evidence type="ECO:0000259" key="2">
    <source>
        <dbReference type="PROSITE" id="PS50217"/>
    </source>
</evidence>
<name>A0AAD5K8F0_9FUNG</name>
<sequence length="233" mass="26449">MLTSMSKPDSFENMQLPMAISTITSSNTSGENMSSSSSSCSSSPIISSPHQYHPDTSSHIQNLRDKIHSFPSSSGREGARRNSHSIRTISQQQDYLYSPYLDERRISSTSPPPSSSSSSIPLPLTAPLSLQERRERNKAASAKYRAKKNQQHGEMKSVITSLTRENELLQRQLEHIRHENNQLKETCDQLRGKLMAQKMIKRMMDEDRCDIRDLKATFDLEGEHHDKDEDMVL</sequence>
<proteinExistence type="predicted"/>
<dbReference type="Pfam" id="PF07716">
    <property type="entry name" value="bZIP_2"/>
    <property type="match status" value="1"/>
</dbReference>
<dbReference type="PROSITE" id="PS50217">
    <property type="entry name" value="BZIP"/>
    <property type="match status" value="1"/>
</dbReference>
<dbReference type="SMART" id="SM00338">
    <property type="entry name" value="BRLZ"/>
    <property type="match status" value="1"/>
</dbReference>
<gene>
    <name evidence="3" type="ORF">BDA99DRAFT_497447</name>
</gene>
<dbReference type="Proteomes" id="UP001209540">
    <property type="component" value="Unassembled WGS sequence"/>
</dbReference>
<dbReference type="InterPro" id="IPR046347">
    <property type="entry name" value="bZIP_sf"/>
</dbReference>
<dbReference type="SUPFAM" id="SSF57959">
    <property type="entry name" value="Leucine zipper domain"/>
    <property type="match status" value="1"/>
</dbReference>
<reference evidence="3" key="2">
    <citation type="submission" date="2023-02" db="EMBL/GenBank/DDBJ databases">
        <authorList>
            <consortium name="DOE Joint Genome Institute"/>
            <person name="Mondo S.J."/>
            <person name="Chang Y."/>
            <person name="Wang Y."/>
            <person name="Ahrendt S."/>
            <person name="Andreopoulos W."/>
            <person name="Barry K."/>
            <person name="Beard J."/>
            <person name="Benny G.L."/>
            <person name="Blankenship S."/>
            <person name="Bonito G."/>
            <person name="Cuomo C."/>
            <person name="Desiro A."/>
            <person name="Gervers K.A."/>
            <person name="Hundley H."/>
            <person name="Kuo A."/>
            <person name="LaButti K."/>
            <person name="Lang B.F."/>
            <person name="Lipzen A."/>
            <person name="O'Donnell K."/>
            <person name="Pangilinan J."/>
            <person name="Reynolds N."/>
            <person name="Sandor L."/>
            <person name="Smith M.W."/>
            <person name="Tsang A."/>
            <person name="Grigoriev I.V."/>
            <person name="Stajich J.E."/>
            <person name="Spatafora J.W."/>
        </authorList>
    </citation>
    <scope>NUCLEOTIDE SEQUENCE</scope>
    <source>
        <strain evidence="3">RSA 2281</strain>
    </source>
</reference>
<feature type="domain" description="BZIP" evidence="2">
    <location>
        <begin position="131"/>
        <end position="190"/>
    </location>
</feature>
<feature type="compositionally biased region" description="Low complexity" evidence="1">
    <location>
        <begin position="25"/>
        <end position="48"/>
    </location>
</feature>